<evidence type="ECO:0000313" key="1">
    <source>
        <dbReference type="EMBL" id="KZV32491.1"/>
    </source>
</evidence>
<dbReference type="AlphaFoldDB" id="A0A2Z7BKI6"/>
<protein>
    <submittedName>
        <fullName evidence="1">Uncharacterized protein</fullName>
    </submittedName>
</protein>
<dbReference type="Proteomes" id="UP000250235">
    <property type="component" value="Unassembled WGS sequence"/>
</dbReference>
<accession>A0A2Z7BKI6</accession>
<keyword evidence="2" id="KW-1185">Reference proteome</keyword>
<dbReference type="EMBL" id="KV006572">
    <property type="protein sequence ID" value="KZV32491.1"/>
    <property type="molecule type" value="Genomic_DNA"/>
</dbReference>
<gene>
    <name evidence="1" type="ORF">F511_24080</name>
</gene>
<reference evidence="1 2" key="1">
    <citation type="journal article" date="2015" name="Proc. Natl. Acad. Sci. U.S.A.">
        <title>The resurrection genome of Boea hygrometrica: A blueprint for survival of dehydration.</title>
        <authorList>
            <person name="Xiao L."/>
            <person name="Yang G."/>
            <person name="Zhang L."/>
            <person name="Yang X."/>
            <person name="Zhao S."/>
            <person name="Ji Z."/>
            <person name="Zhou Q."/>
            <person name="Hu M."/>
            <person name="Wang Y."/>
            <person name="Chen M."/>
            <person name="Xu Y."/>
            <person name="Jin H."/>
            <person name="Xiao X."/>
            <person name="Hu G."/>
            <person name="Bao F."/>
            <person name="Hu Y."/>
            <person name="Wan P."/>
            <person name="Li L."/>
            <person name="Deng X."/>
            <person name="Kuang T."/>
            <person name="Xiang C."/>
            <person name="Zhu J.K."/>
            <person name="Oliver M.J."/>
            <person name="He Y."/>
        </authorList>
    </citation>
    <scope>NUCLEOTIDE SEQUENCE [LARGE SCALE GENOMIC DNA]</scope>
    <source>
        <strain evidence="2">cv. XS01</strain>
    </source>
</reference>
<evidence type="ECO:0000313" key="2">
    <source>
        <dbReference type="Proteomes" id="UP000250235"/>
    </source>
</evidence>
<sequence>MGCVRGRSGAGVKGRGWFEVVFLTSPRIVPVRDQYGCERHCGHLRYRFCMLFDPESSQSSYGTWVQV</sequence>
<proteinExistence type="predicted"/>
<name>A0A2Z7BKI6_9LAMI</name>
<organism evidence="1 2">
    <name type="scientific">Dorcoceras hygrometricum</name>
    <dbReference type="NCBI Taxonomy" id="472368"/>
    <lineage>
        <taxon>Eukaryota</taxon>
        <taxon>Viridiplantae</taxon>
        <taxon>Streptophyta</taxon>
        <taxon>Embryophyta</taxon>
        <taxon>Tracheophyta</taxon>
        <taxon>Spermatophyta</taxon>
        <taxon>Magnoliopsida</taxon>
        <taxon>eudicotyledons</taxon>
        <taxon>Gunneridae</taxon>
        <taxon>Pentapetalae</taxon>
        <taxon>asterids</taxon>
        <taxon>lamiids</taxon>
        <taxon>Lamiales</taxon>
        <taxon>Gesneriaceae</taxon>
        <taxon>Didymocarpoideae</taxon>
        <taxon>Trichosporeae</taxon>
        <taxon>Loxocarpinae</taxon>
        <taxon>Dorcoceras</taxon>
    </lineage>
</organism>